<dbReference type="AlphaFoldDB" id="A0A5D0HKU0"/>
<evidence type="ECO:0000256" key="9">
    <source>
        <dbReference type="HAMAP-Rule" id="MF_01014"/>
    </source>
</evidence>
<dbReference type="GO" id="GO:0003949">
    <property type="term" value="F:1-(5-phosphoribosyl)-5-[(5-phosphoribosylamino)methylideneamino]imidazole-4-carboxamide isomerase activity"/>
    <property type="evidence" value="ECO:0007669"/>
    <property type="project" value="UniProtKB-UniRule"/>
</dbReference>
<evidence type="ECO:0000256" key="6">
    <source>
        <dbReference type="ARBA" id="ARBA00022605"/>
    </source>
</evidence>
<keyword evidence="5 9" id="KW-0963">Cytoplasm</keyword>
<dbReference type="Gene3D" id="3.20.20.70">
    <property type="entry name" value="Aldolase class I"/>
    <property type="match status" value="1"/>
</dbReference>
<keyword evidence="13" id="KW-1185">Reference proteome</keyword>
<comment type="similarity">
    <text evidence="4 9 10">Belongs to the HisA/HisF family.</text>
</comment>
<evidence type="ECO:0000256" key="11">
    <source>
        <dbReference type="RuleBase" id="RU003658"/>
    </source>
</evidence>
<dbReference type="HAMAP" id="MF_01014">
    <property type="entry name" value="HisA"/>
    <property type="match status" value="1"/>
</dbReference>
<dbReference type="RefSeq" id="WP_148544894.1">
    <property type="nucleotide sequence ID" value="NZ_VSDQ01000718.1"/>
</dbReference>
<accession>A0A5D0HKU0</accession>
<comment type="pathway">
    <text evidence="3 9 11">Amino-acid biosynthesis; L-histidine biosynthesis; L-histidine from 5-phospho-alpha-D-ribose 1-diphosphate: step 4/9.</text>
</comment>
<comment type="caution">
    <text evidence="12">The sequence shown here is derived from an EMBL/GenBank/DDBJ whole genome shotgun (WGS) entry which is preliminary data.</text>
</comment>
<evidence type="ECO:0000313" key="13">
    <source>
        <dbReference type="Proteomes" id="UP000323930"/>
    </source>
</evidence>
<dbReference type="InterPro" id="IPR023016">
    <property type="entry name" value="HisA/PriA"/>
</dbReference>
<gene>
    <name evidence="9 12" type="primary">hisA</name>
    <name evidence="12" type="ORF">FUA24_20375</name>
</gene>
<reference evidence="12 13" key="1">
    <citation type="submission" date="2019-08" db="EMBL/GenBank/DDBJ databases">
        <title>Seonamhaeicola sediminis sp. nov., isolated from marine sediment.</title>
        <authorList>
            <person name="Cao W.R."/>
        </authorList>
    </citation>
    <scope>NUCLEOTIDE SEQUENCE [LARGE SCALE GENOMIC DNA]</scope>
    <source>
        <strain evidence="12 13">B011</strain>
    </source>
</reference>
<dbReference type="OrthoDB" id="9807749at2"/>
<dbReference type="FunFam" id="3.20.20.70:FF:000009">
    <property type="entry name" value="1-(5-phosphoribosyl)-5-[(5-phosphoribosylamino)methylideneamino] imidazole-4-carboxamide isomerase"/>
    <property type="match status" value="1"/>
</dbReference>
<dbReference type="Pfam" id="PF00977">
    <property type="entry name" value="His_biosynth"/>
    <property type="match status" value="1"/>
</dbReference>
<dbReference type="GO" id="GO:0005737">
    <property type="term" value="C:cytoplasm"/>
    <property type="evidence" value="ECO:0007669"/>
    <property type="project" value="UniProtKB-SubCell"/>
</dbReference>
<dbReference type="UniPathway" id="UPA00031">
    <property type="reaction ID" value="UER00009"/>
</dbReference>
<feature type="active site" description="Proton acceptor" evidence="9">
    <location>
        <position position="8"/>
    </location>
</feature>
<name>A0A5D0HKU0_9FLAO</name>
<dbReference type="GO" id="GO:0000162">
    <property type="term" value="P:L-tryptophan biosynthetic process"/>
    <property type="evidence" value="ECO:0007669"/>
    <property type="project" value="TreeGrafter"/>
</dbReference>
<proteinExistence type="inferred from homology"/>
<feature type="active site" description="Proton donor" evidence="9">
    <location>
        <position position="130"/>
    </location>
</feature>
<dbReference type="InterPro" id="IPR011060">
    <property type="entry name" value="RibuloseP-bd_barrel"/>
</dbReference>
<dbReference type="InterPro" id="IPR044524">
    <property type="entry name" value="Isoase_HisA-like"/>
</dbReference>
<dbReference type="EC" id="5.3.1.16" evidence="9 11"/>
<evidence type="ECO:0000256" key="3">
    <source>
        <dbReference type="ARBA" id="ARBA00005133"/>
    </source>
</evidence>
<protein>
    <recommendedName>
        <fullName evidence="9 11">1-(5-phosphoribosyl)-5-[(5-phosphoribosylamino)methylideneamino] imidazole-4-carboxamide isomerase</fullName>
        <ecNumber evidence="9 11">5.3.1.16</ecNumber>
    </recommendedName>
    <alternativeName>
        <fullName evidence="9">Phosphoribosylformimino-5-aminoimidazole carboxamide ribotide isomerase</fullName>
    </alternativeName>
</protein>
<dbReference type="GO" id="GO:0000105">
    <property type="term" value="P:L-histidine biosynthetic process"/>
    <property type="evidence" value="ECO:0007669"/>
    <property type="project" value="UniProtKB-UniRule"/>
</dbReference>
<evidence type="ECO:0000256" key="1">
    <source>
        <dbReference type="ARBA" id="ARBA00000901"/>
    </source>
</evidence>
<evidence type="ECO:0000256" key="2">
    <source>
        <dbReference type="ARBA" id="ARBA00004496"/>
    </source>
</evidence>
<dbReference type="NCBIfam" id="TIGR00007">
    <property type="entry name" value="1-(5-phosphoribosyl)-5-[(5-phosphoribosylamino)methylideneamino]imidazole-4-carboxamide isomerase"/>
    <property type="match status" value="1"/>
</dbReference>
<evidence type="ECO:0000256" key="5">
    <source>
        <dbReference type="ARBA" id="ARBA00022490"/>
    </source>
</evidence>
<evidence type="ECO:0000256" key="10">
    <source>
        <dbReference type="RuleBase" id="RU003657"/>
    </source>
</evidence>
<keyword evidence="7 9" id="KW-0368">Histidine biosynthesis</keyword>
<dbReference type="InterPro" id="IPR006063">
    <property type="entry name" value="HisA_bact_arch"/>
</dbReference>
<evidence type="ECO:0000256" key="4">
    <source>
        <dbReference type="ARBA" id="ARBA00009667"/>
    </source>
</evidence>
<evidence type="ECO:0000256" key="7">
    <source>
        <dbReference type="ARBA" id="ARBA00023102"/>
    </source>
</evidence>
<comment type="subcellular location">
    <subcellularLocation>
        <location evidence="2 9 11">Cytoplasm</location>
    </subcellularLocation>
</comment>
<dbReference type="CDD" id="cd04732">
    <property type="entry name" value="HisA"/>
    <property type="match status" value="1"/>
</dbReference>
<dbReference type="EMBL" id="VSDQ01000718">
    <property type="protein sequence ID" value="TYA71908.1"/>
    <property type="molecule type" value="Genomic_DNA"/>
</dbReference>
<dbReference type="SUPFAM" id="SSF51366">
    <property type="entry name" value="Ribulose-phoshate binding barrel"/>
    <property type="match status" value="1"/>
</dbReference>
<keyword evidence="6 9" id="KW-0028">Amino-acid biosynthesis</keyword>
<sequence length="247" mass="27174">MRIIPAIDIIEGKCVRLSKGDYSTKKIYNENPLEIAKQYQDHGIEYLHLVDLDGAKASHIVNHKVLEQIATKTNLKIDFGGGLKTDEDLKIAFESGAGQITGGSIAVKKPEVFESWLSKFGNDKIILGADANNEKIAISGWLEESDEELIPFVKNYMSKGVSYVICTDIAKDGMLQGPSFDLYEKMIEQCHSEGSEASLKLIASGGISKFEELPKLAELGCEGTIIGKAIYENKISLKQLENFIISN</sequence>
<dbReference type="Proteomes" id="UP000323930">
    <property type="component" value="Unassembled WGS sequence"/>
</dbReference>
<evidence type="ECO:0000256" key="8">
    <source>
        <dbReference type="ARBA" id="ARBA00023235"/>
    </source>
</evidence>
<dbReference type="PANTHER" id="PTHR43090:SF2">
    <property type="entry name" value="1-(5-PHOSPHORIBOSYL)-5-[(5-PHOSPHORIBOSYLAMINO)METHYLIDENEAMINO] IMIDAZOLE-4-CARBOXAMIDE ISOMERASE"/>
    <property type="match status" value="1"/>
</dbReference>
<evidence type="ECO:0000313" key="12">
    <source>
        <dbReference type="EMBL" id="TYA71908.1"/>
    </source>
</evidence>
<dbReference type="InterPro" id="IPR006062">
    <property type="entry name" value="His_biosynth"/>
</dbReference>
<dbReference type="InterPro" id="IPR013785">
    <property type="entry name" value="Aldolase_TIM"/>
</dbReference>
<comment type="catalytic activity">
    <reaction evidence="1 9 11">
        <text>1-(5-phospho-beta-D-ribosyl)-5-[(5-phospho-beta-D-ribosylamino)methylideneamino]imidazole-4-carboxamide = 5-[(5-phospho-1-deoxy-D-ribulos-1-ylimino)methylamino]-1-(5-phospho-beta-D-ribosyl)imidazole-4-carboxamide</text>
        <dbReference type="Rhea" id="RHEA:15469"/>
        <dbReference type="ChEBI" id="CHEBI:58435"/>
        <dbReference type="ChEBI" id="CHEBI:58525"/>
        <dbReference type="EC" id="5.3.1.16"/>
    </reaction>
</comment>
<dbReference type="PANTHER" id="PTHR43090">
    <property type="entry name" value="1-(5-PHOSPHORIBOSYL)-5-[(5-PHOSPHORIBOSYLAMINO)METHYLIDENEAMINO] IMIDAZOLE-4-CARBOXAMIDE ISOMERASE"/>
    <property type="match status" value="1"/>
</dbReference>
<keyword evidence="8 9" id="KW-0413">Isomerase</keyword>
<organism evidence="12 13">
    <name type="scientific">Seonamhaeicola marinus</name>
    <dbReference type="NCBI Taxonomy" id="1912246"/>
    <lineage>
        <taxon>Bacteria</taxon>
        <taxon>Pseudomonadati</taxon>
        <taxon>Bacteroidota</taxon>
        <taxon>Flavobacteriia</taxon>
        <taxon>Flavobacteriales</taxon>
        <taxon>Flavobacteriaceae</taxon>
    </lineage>
</organism>